<dbReference type="EMBL" id="KP869610">
    <property type="protein sequence ID" value="AKC94882.1"/>
    <property type="molecule type" value="Genomic_DNA"/>
</dbReference>
<dbReference type="SUPFAM" id="SSF53067">
    <property type="entry name" value="Actin-like ATPase domain"/>
    <property type="match status" value="2"/>
</dbReference>
<dbReference type="InterPro" id="IPR043129">
    <property type="entry name" value="ATPase_NBD"/>
</dbReference>
<name>A0A0F6PZS7_9ZZZZ</name>
<dbReference type="Gene3D" id="3.90.640.10">
    <property type="entry name" value="Actin, Chain A, domain 4"/>
    <property type="match status" value="1"/>
</dbReference>
<dbReference type="InterPro" id="IPR020902">
    <property type="entry name" value="Actin/actin-like_CS"/>
</dbReference>
<dbReference type="PRINTS" id="PR00190">
    <property type="entry name" value="ACTIN"/>
</dbReference>
<dbReference type="FunFam" id="3.30.420.40:FF:000002">
    <property type="entry name" value="Muscle actin"/>
    <property type="match status" value="1"/>
</dbReference>
<reference evidence="1" key="1">
    <citation type="journal article" date="2015" name="Nature">
        <title>Complex archaea that bridge the gap between prokaryotes and eukaryotes.</title>
        <authorList>
            <person name="Spang A."/>
            <person name="Saw J.H."/>
            <person name="Jorgensen S.L."/>
            <person name="Zaremba-Niedzwiedzka K."/>
            <person name="Martijn J."/>
            <person name="Lind A.E."/>
            <person name="van Eijk R."/>
            <person name="Schleper C."/>
            <person name="Guy L."/>
            <person name="Ettema T.J."/>
        </authorList>
    </citation>
    <scope>NUCLEOTIDE SEQUENCE</scope>
</reference>
<dbReference type="FunFam" id="3.90.640.10:FF:000007">
    <property type="entry name" value="Actin like 7B"/>
    <property type="match status" value="1"/>
</dbReference>
<proteinExistence type="predicted"/>
<sequence>MAEEESFLNAKALVVDNGTGISKNGFAGEDQPRSVFPTLIGYPKYESIMTDVEHYTREYYIGEEAMQLKGVLKLMFPVEHGIIEDWTAMEKIWHYTFYTDLRIDPSEHPVLLTEAPLNPRPNREKMAEIMFETFNTPALYVAMQAVLSLYASGRTTGCVIDIGDGVSHVVPIFEGFALSHAIQRIDLAGRDITTYLQRLLRQKGYSFTTSAEKEIVRDIKEKLCYVAIDPEKEMMLSKKVAGMEKSYMLPDGETINVGVERFLAPECFFNPSVIGKELEPLDDVIVGAISECDVDLRRDLYSNIVLSGGSTMFPGIKERLTKEIKEQIPESVDVKIIAPPERMYSVWIGGSILSSLKTFHRMWVTRREYKEMGPQVIHRCF</sequence>
<organism evidence="1">
    <name type="scientific">uncultured organism</name>
    <dbReference type="NCBI Taxonomy" id="155900"/>
    <lineage>
        <taxon>unclassified sequences</taxon>
        <taxon>environmental samples</taxon>
    </lineage>
</organism>
<dbReference type="FunFam" id="3.30.420.40:FF:000058">
    <property type="entry name" value="Putative actin-related protein 5"/>
    <property type="match status" value="1"/>
</dbReference>
<dbReference type="AlphaFoldDB" id="A0A0F6PZS7"/>
<evidence type="ECO:0000313" key="1">
    <source>
        <dbReference type="EMBL" id="AKC94882.1"/>
    </source>
</evidence>
<dbReference type="PANTHER" id="PTHR11937">
    <property type="entry name" value="ACTIN"/>
    <property type="match status" value="1"/>
</dbReference>
<accession>A0A0F6PZS7</accession>
<dbReference type="Pfam" id="PF00022">
    <property type="entry name" value="Actin"/>
    <property type="match status" value="1"/>
</dbReference>
<dbReference type="SMART" id="SM00268">
    <property type="entry name" value="ACTIN"/>
    <property type="match status" value="1"/>
</dbReference>
<protein>
    <submittedName>
        <fullName evidence="1">Putative actin-related protein</fullName>
    </submittedName>
</protein>
<dbReference type="PROSITE" id="PS01132">
    <property type="entry name" value="ACTINS_ACT_LIKE"/>
    <property type="match status" value="1"/>
</dbReference>
<dbReference type="Gene3D" id="3.30.420.40">
    <property type="match status" value="2"/>
</dbReference>
<dbReference type="InterPro" id="IPR004000">
    <property type="entry name" value="Actin"/>
</dbReference>
<dbReference type="SMR" id="A0A0F6PZS7"/>